<dbReference type="Gene3D" id="1.25.40.10">
    <property type="entry name" value="Tetratricopeptide repeat domain"/>
    <property type="match status" value="1"/>
</dbReference>
<dbReference type="CDD" id="cd07331">
    <property type="entry name" value="M48C_Oma1_like"/>
    <property type="match status" value="1"/>
</dbReference>
<keyword evidence="1 7" id="KW-0645">Protease</keyword>
<feature type="chain" id="PRO_5046062548" description="Peptidase M48 domain-containing protein" evidence="8">
    <location>
        <begin position="22"/>
        <end position="425"/>
    </location>
</feature>
<dbReference type="Pfam" id="PF01435">
    <property type="entry name" value="Peptidase_M48"/>
    <property type="match status" value="1"/>
</dbReference>
<dbReference type="SMART" id="SM00028">
    <property type="entry name" value="TPR"/>
    <property type="match status" value="3"/>
</dbReference>
<keyword evidence="5 7" id="KW-0482">Metalloprotease</keyword>
<evidence type="ECO:0000256" key="1">
    <source>
        <dbReference type="ARBA" id="ARBA00022670"/>
    </source>
</evidence>
<evidence type="ECO:0000256" key="5">
    <source>
        <dbReference type="ARBA" id="ARBA00023049"/>
    </source>
</evidence>
<dbReference type="Pfam" id="PF13181">
    <property type="entry name" value="TPR_8"/>
    <property type="match status" value="1"/>
</dbReference>
<dbReference type="PROSITE" id="PS50005">
    <property type="entry name" value="TPR"/>
    <property type="match status" value="1"/>
</dbReference>
<feature type="domain" description="Peptidase M48" evidence="9">
    <location>
        <begin position="65"/>
        <end position="248"/>
    </location>
</feature>
<evidence type="ECO:0000313" key="11">
    <source>
        <dbReference type="Proteomes" id="UP000619761"/>
    </source>
</evidence>
<keyword evidence="11" id="KW-1185">Reference proteome</keyword>
<evidence type="ECO:0000256" key="2">
    <source>
        <dbReference type="ARBA" id="ARBA00022723"/>
    </source>
</evidence>
<keyword evidence="2" id="KW-0479">Metal-binding</keyword>
<evidence type="ECO:0000256" key="7">
    <source>
        <dbReference type="RuleBase" id="RU003983"/>
    </source>
</evidence>
<dbReference type="PROSITE" id="PS51257">
    <property type="entry name" value="PROKAR_LIPOPROTEIN"/>
    <property type="match status" value="1"/>
</dbReference>
<name>A0ABQ3B781_9GAMM</name>
<evidence type="ECO:0000256" key="3">
    <source>
        <dbReference type="ARBA" id="ARBA00022801"/>
    </source>
</evidence>
<keyword evidence="6" id="KW-0802">TPR repeat</keyword>
<protein>
    <recommendedName>
        <fullName evidence="9">Peptidase M48 domain-containing protein</fullName>
    </recommendedName>
</protein>
<organism evidence="10 11">
    <name type="scientific">Cellvibrio zantedeschiae</name>
    <dbReference type="NCBI Taxonomy" id="1237077"/>
    <lineage>
        <taxon>Bacteria</taxon>
        <taxon>Pseudomonadati</taxon>
        <taxon>Pseudomonadota</taxon>
        <taxon>Gammaproteobacteria</taxon>
        <taxon>Cellvibrionales</taxon>
        <taxon>Cellvibrionaceae</taxon>
        <taxon>Cellvibrio</taxon>
    </lineage>
</organism>
<feature type="signal peptide" evidence="8">
    <location>
        <begin position="1"/>
        <end position="21"/>
    </location>
</feature>
<dbReference type="Proteomes" id="UP000619761">
    <property type="component" value="Unassembled WGS sequence"/>
</dbReference>
<dbReference type="InterPro" id="IPR051156">
    <property type="entry name" value="Mito/Outer_Membr_Metalloprot"/>
</dbReference>
<dbReference type="InterPro" id="IPR011990">
    <property type="entry name" value="TPR-like_helical_dom_sf"/>
</dbReference>
<sequence>MKHLIRLSACALLAMSIVGCAVNPVTGKKEMIFDSVAQDIETGNQNYLPSQQSQGGQYVVDPGLTAYVNQVGKKLAAVVTDGPKLPYEFVVLNNDVPNAWAMPGGKLAINRGLLIQLEDEAQLAAVLGHEIVHAAARHGASAKSQQMVVGAGALLAGVAIANKKSEYGALAVGALAVGANAWNSKYSRDHETQSDIYGIKYMQKAGYDPQAAVELQELFVRMAEKQEPSWLEGLFASHPPSRDRVAANKAEVAKYPKGGARNKEAFQRALSQLKKDKDAYTGYQDAMKAAKAKQYDKALSLADNSIQQQPKETLFWELKGKLLLQKDQNKEAVSALDRAINANPNFFRPYIYRGMAYKELGNSSLAERDLVASQKLLPTQEASEQLGDIALTKGDRGTARAYYEQVAAAGGEAGERAKAKLAQLQ</sequence>
<keyword evidence="3 7" id="KW-0378">Hydrolase</keyword>
<dbReference type="PANTHER" id="PTHR22726:SF1">
    <property type="entry name" value="METALLOENDOPEPTIDASE OMA1, MITOCHONDRIAL"/>
    <property type="match status" value="1"/>
</dbReference>
<accession>A0ABQ3B781</accession>
<gene>
    <name evidence="10" type="ORF">GCM10011613_29920</name>
</gene>
<dbReference type="InterPro" id="IPR019734">
    <property type="entry name" value="TPR_rpt"/>
</dbReference>
<dbReference type="InterPro" id="IPR001915">
    <property type="entry name" value="Peptidase_M48"/>
</dbReference>
<evidence type="ECO:0000313" key="10">
    <source>
        <dbReference type="EMBL" id="GGY83082.1"/>
    </source>
</evidence>
<proteinExistence type="inferred from homology"/>
<dbReference type="PANTHER" id="PTHR22726">
    <property type="entry name" value="METALLOENDOPEPTIDASE OMA1"/>
    <property type="match status" value="1"/>
</dbReference>
<reference evidence="11" key="1">
    <citation type="journal article" date="2019" name="Int. J. Syst. Evol. Microbiol.">
        <title>The Global Catalogue of Microorganisms (GCM) 10K type strain sequencing project: providing services to taxonomists for standard genome sequencing and annotation.</title>
        <authorList>
            <consortium name="The Broad Institute Genomics Platform"/>
            <consortium name="The Broad Institute Genome Sequencing Center for Infectious Disease"/>
            <person name="Wu L."/>
            <person name="Ma J."/>
        </authorList>
    </citation>
    <scope>NUCLEOTIDE SEQUENCE [LARGE SCALE GENOMIC DNA]</scope>
    <source>
        <strain evidence="11">KCTC 32239</strain>
    </source>
</reference>
<keyword evidence="8" id="KW-0732">Signal</keyword>
<comment type="caution">
    <text evidence="10">The sequence shown here is derived from an EMBL/GenBank/DDBJ whole genome shotgun (WGS) entry which is preliminary data.</text>
</comment>
<keyword evidence="4 7" id="KW-0862">Zinc</keyword>
<evidence type="ECO:0000259" key="9">
    <source>
        <dbReference type="Pfam" id="PF01435"/>
    </source>
</evidence>
<comment type="cofactor">
    <cofactor evidence="7">
        <name>Zn(2+)</name>
        <dbReference type="ChEBI" id="CHEBI:29105"/>
    </cofactor>
    <text evidence="7">Binds 1 zinc ion per subunit.</text>
</comment>
<dbReference type="RefSeq" id="WP_189420056.1">
    <property type="nucleotide sequence ID" value="NZ_BMYZ01000003.1"/>
</dbReference>
<feature type="repeat" description="TPR" evidence="6">
    <location>
        <begin position="313"/>
        <end position="346"/>
    </location>
</feature>
<evidence type="ECO:0000256" key="6">
    <source>
        <dbReference type="PROSITE-ProRule" id="PRU00339"/>
    </source>
</evidence>
<evidence type="ECO:0000256" key="4">
    <source>
        <dbReference type="ARBA" id="ARBA00022833"/>
    </source>
</evidence>
<dbReference type="EMBL" id="BMYZ01000003">
    <property type="protein sequence ID" value="GGY83082.1"/>
    <property type="molecule type" value="Genomic_DNA"/>
</dbReference>
<dbReference type="Gene3D" id="3.30.2010.10">
    <property type="entry name" value="Metalloproteases ('zincins'), catalytic domain"/>
    <property type="match status" value="1"/>
</dbReference>
<comment type="similarity">
    <text evidence="7">Belongs to the peptidase M48 family.</text>
</comment>
<evidence type="ECO:0000256" key="8">
    <source>
        <dbReference type="SAM" id="SignalP"/>
    </source>
</evidence>
<dbReference type="SUPFAM" id="SSF48452">
    <property type="entry name" value="TPR-like"/>
    <property type="match status" value="1"/>
</dbReference>